<dbReference type="RefSeq" id="WP_307484903.1">
    <property type="nucleotide sequence ID" value="NZ_JAUSUF010000003.1"/>
</dbReference>
<organism evidence="4 5">
    <name type="scientific">Eubacterium multiforme</name>
    <dbReference type="NCBI Taxonomy" id="83339"/>
    <lineage>
        <taxon>Bacteria</taxon>
        <taxon>Bacillati</taxon>
        <taxon>Bacillota</taxon>
        <taxon>Clostridia</taxon>
        <taxon>Eubacteriales</taxon>
        <taxon>Eubacteriaceae</taxon>
        <taxon>Eubacterium</taxon>
    </lineage>
</organism>
<reference evidence="4 5" key="1">
    <citation type="submission" date="2023-07" db="EMBL/GenBank/DDBJ databases">
        <title>Genomic Encyclopedia of Type Strains, Phase IV (KMG-IV): sequencing the most valuable type-strain genomes for metagenomic binning, comparative biology and taxonomic classification.</title>
        <authorList>
            <person name="Goeker M."/>
        </authorList>
    </citation>
    <scope>NUCLEOTIDE SEQUENCE [LARGE SCALE GENOMIC DNA]</scope>
    <source>
        <strain evidence="4 5">DSM 20694</strain>
    </source>
</reference>
<protein>
    <submittedName>
        <fullName evidence="4">Nucleoside-triphosphatase</fullName>
        <ecNumber evidence="4">3.6.1.15</ecNumber>
    </submittedName>
</protein>
<name>A0ABT9USZ3_9FIRM</name>
<dbReference type="InterPro" id="IPR027417">
    <property type="entry name" value="P-loop_NTPase"/>
</dbReference>
<dbReference type="InterPro" id="IPR004948">
    <property type="entry name" value="Nuc-triphosphatase_THEP1"/>
</dbReference>
<comment type="caution">
    <text evidence="4">The sequence shown here is derived from an EMBL/GenBank/DDBJ whole genome shotgun (WGS) entry which is preliminary data.</text>
</comment>
<dbReference type="GO" id="GO:0017111">
    <property type="term" value="F:ribonucleoside triphosphate phosphatase activity"/>
    <property type="evidence" value="ECO:0007669"/>
    <property type="project" value="UniProtKB-EC"/>
</dbReference>
<dbReference type="EC" id="3.6.1.15" evidence="4"/>
<gene>
    <name evidence="4" type="ORF">J2S18_001370</name>
</gene>
<evidence type="ECO:0000313" key="5">
    <source>
        <dbReference type="Proteomes" id="UP001228504"/>
    </source>
</evidence>
<keyword evidence="2 4" id="KW-0378">Hydrolase</keyword>
<evidence type="ECO:0000256" key="2">
    <source>
        <dbReference type="ARBA" id="ARBA00022801"/>
    </source>
</evidence>
<accession>A0ABT9USZ3</accession>
<evidence type="ECO:0000256" key="3">
    <source>
        <dbReference type="ARBA" id="ARBA00022840"/>
    </source>
</evidence>
<keyword evidence="5" id="KW-1185">Reference proteome</keyword>
<evidence type="ECO:0000256" key="1">
    <source>
        <dbReference type="ARBA" id="ARBA00022741"/>
    </source>
</evidence>
<sequence length="178" mass="20872">MIYKNIFLTGERNCGKSTLINNILSEIKLEYRGYKTLPYYIDNDEMGYYLRGLFKDENLKGVISVKVKENKVVPIIDTFDFMGTYILRKSIEDKNSNIIILDEIGFLENKSEKFKNEIYNCLSSKKFVLGVLKKKDTEFLNGIKDRQDTLVINIENISYDDRDILKEELVRLLKDKNN</sequence>
<dbReference type="Proteomes" id="UP001228504">
    <property type="component" value="Unassembled WGS sequence"/>
</dbReference>
<keyword evidence="3" id="KW-0067">ATP-binding</keyword>
<dbReference type="Gene3D" id="3.40.50.300">
    <property type="entry name" value="P-loop containing nucleotide triphosphate hydrolases"/>
    <property type="match status" value="1"/>
</dbReference>
<dbReference type="EMBL" id="JAUSUF010000003">
    <property type="protein sequence ID" value="MDQ0149440.1"/>
    <property type="molecule type" value="Genomic_DNA"/>
</dbReference>
<dbReference type="PANTHER" id="PTHR43146:SF1">
    <property type="entry name" value="CANCER-RELATED NUCLEOSIDE-TRIPHOSPHATASE"/>
    <property type="match status" value="1"/>
</dbReference>
<dbReference type="PANTHER" id="PTHR43146">
    <property type="entry name" value="CANCER-RELATED NUCLEOSIDE-TRIPHOSPHATASE"/>
    <property type="match status" value="1"/>
</dbReference>
<dbReference type="Pfam" id="PF03266">
    <property type="entry name" value="NTPase_1"/>
    <property type="match status" value="1"/>
</dbReference>
<dbReference type="SUPFAM" id="SSF52540">
    <property type="entry name" value="P-loop containing nucleoside triphosphate hydrolases"/>
    <property type="match status" value="1"/>
</dbReference>
<keyword evidence="1" id="KW-0547">Nucleotide-binding</keyword>
<evidence type="ECO:0000313" key="4">
    <source>
        <dbReference type="EMBL" id="MDQ0149440.1"/>
    </source>
</evidence>
<proteinExistence type="predicted"/>